<dbReference type="PANTHER" id="PTHR34923:SF1">
    <property type="entry name" value="SMALL INTEGRAL MEMBRANE PROTEIN 20"/>
    <property type="match status" value="1"/>
</dbReference>
<reference evidence="1" key="1">
    <citation type="submission" date="2025-08" db="UniProtKB">
        <authorList>
            <consortium name="Ensembl"/>
        </authorList>
    </citation>
    <scope>IDENTIFICATION</scope>
</reference>
<dbReference type="InterPro" id="IPR027917">
    <property type="entry name" value="MITRAC7/Phoenixin"/>
</dbReference>
<keyword evidence="2" id="KW-1185">Reference proteome</keyword>
<evidence type="ECO:0000313" key="2">
    <source>
        <dbReference type="Proteomes" id="UP000675900"/>
    </source>
</evidence>
<sequence>TGEAGSMDIRFGKSLFLNPEARIKKKEQAINRAGIVQEDIQPPGLKVWSDPFGRK</sequence>
<dbReference type="Proteomes" id="UP000675900">
    <property type="component" value="Unassembled WGS sequence"/>
</dbReference>
<accession>A0A8C9JCR0</accession>
<dbReference type="GO" id="GO:0005743">
    <property type="term" value="C:mitochondrial inner membrane"/>
    <property type="evidence" value="ECO:0007669"/>
    <property type="project" value="TreeGrafter"/>
</dbReference>
<evidence type="ECO:0000313" key="1">
    <source>
        <dbReference type="Ensembl" id="ENSPTIP00000004609.1"/>
    </source>
</evidence>
<reference evidence="1" key="2">
    <citation type="submission" date="2025-09" db="UniProtKB">
        <authorList>
            <consortium name="Ensembl"/>
        </authorList>
    </citation>
    <scope>IDENTIFICATION</scope>
</reference>
<protein>
    <submittedName>
        <fullName evidence="1">Uncharacterized protein</fullName>
    </submittedName>
</protein>
<proteinExistence type="predicted"/>
<dbReference type="PANTHER" id="PTHR34923">
    <property type="entry name" value="SMALL INTEGRAL MEMBRANE PROTEIN 20"/>
    <property type="match status" value="1"/>
</dbReference>
<dbReference type="Ensembl" id="ENSPTIT00000008363.1">
    <property type="protein sequence ID" value="ENSPTIP00000004609.1"/>
    <property type="gene ID" value="ENSPTIG00000007083.1"/>
</dbReference>
<organism evidence="1 2">
    <name type="scientific">Panthera tigris altaica</name>
    <name type="common">Siberian tiger</name>
    <dbReference type="NCBI Taxonomy" id="74533"/>
    <lineage>
        <taxon>Eukaryota</taxon>
        <taxon>Metazoa</taxon>
        <taxon>Chordata</taxon>
        <taxon>Craniata</taxon>
        <taxon>Vertebrata</taxon>
        <taxon>Euteleostomi</taxon>
        <taxon>Mammalia</taxon>
        <taxon>Eutheria</taxon>
        <taxon>Laurasiatheria</taxon>
        <taxon>Carnivora</taxon>
        <taxon>Feliformia</taxon>
        <taxon>Felidae</taxon>
        <taxon>Pantherinae</taxon>
        <taxon>Panthera</taxon>
    </lineage>
</organism>
<dbReference type="AlphaFoldDB" id="A0A8C9JCR0"/>
<dbReference type="GO" id="GO:0033617">
    <property type="term" value="P:mitochondrial respiratory chain complex IV assembly"/>
    <property type="evidence" value="ECO:0007669"/>
    <property type="project" value="InterPro"/>
</dbReference>
<name>A0A8C9JCR0_PANTA</name>